<accession>R4YSY4</accession>
<dbReference type="Pfam" id="PF00126">
    <property type="entry name" value="HTH_1"/>
    <property type="match status" value="1"/>
</dbReference>
<dbReference type="OrthoDB" id="6183733at2"/>
<proteinExistence type="inferred from homology"/>
<dbReference type="GO" id="GO:0006351">
    <property type="term" value="P:DNA-templated transcription"/>
    <property type="evidence" value="ECO:0007669"/>
    <property type="project" value="TreeGrafter"/>
</dbReference>
<evidence type="ECO:0000259" key="5">
    <source>
        <dbReference type="PROSITE" id="PS50931"/>
    </source>
</evidence>
<dbReference type="GO" id="GO:0043565">
    <property type="term" value="F:sequence-specific DNA binding"/>
    <property type="evidence" value="ECO:0007669"/>
    <property type="project" value="TreeGrafter"/>
</dbReference>
<dbReference type="Proteomes" id="UP000032749">
    <property type="component" value="Chromosome"/>
</dbReference>
<keyword evidence="3" id="KW-0238">DNA-binding</keyword>
<dbReference type="SUPFAM" id="SSF53850">
    <property type="entry name" value="Periplasmic binding protein-like II"/>
    <property type="match status" value="1"/>
</dbReference>
<name>R4YSY4_OLEAN</name>
<sequence>MNINYLRHMLVFSQIVDEGGISLAAAKLQVSKSAVSQQLKALENELGVTLINRNTRSQVLTAAGKVFYERCSAINNIVNTAWGEARDSQGLALGNISISSPNALIATIVAPALGRLVEKHEGITPTLSGDDSRVSLINSEIHLAIRVGNMPNSEYKQRKLGEFRDVLCANPNYLKKHTIDQSYLLAQEGKRIDVNYIANNWQGAQITHRLYEKKTGKPVVLKFTANRMCNSLPAVVELTRAGCGFAYIPDFLFNKYKLTNELVEVMPEYLGESAPIYAVHAYAGEVPILVKITIDAIKQQMEKLMTA</sequence>
<reference evidence="6 7" key="1">
    <citation type="journal article" date="2013" name="Nat. Commun.">
        <title>Genome sequence and functional genomic analysis of the oil-degrading bacterium Oleispira antarctica.</title>
        <authorList>
            <person name="Kube M."/>
            <person name="Chernikova T.N."/>
            <person name="Al-Ramahi Y."/>
            <person name="Beloqui A."/>
            <person name="Lopez-Cortez N."/>
            <person name="Guazzaroni M.E."/>
            <person name="Heipieper H.J."/>
            <person name="Klages S."/>
            <person name="Kotsyurbenko O.R."/>
            <person name="Langer I."/>
            <person name="Nechitaylo T.Y."/>
            <person name="Lunsdorf H."/>
            <person name="Fernandez M."/>
            <person name="Juarez S."/>
            <person name="Ciordia S."/>
            <person name="Singer A."/>
            <person name="Kagan O."/>
            <person name="Egorova O."/>
            <person name="Petit P.A."/>
            <person name="Stogios P."/>
            <person name="Kim Y."/>
            <person name="Tchigvintsev A."/>
            <person name="Flick R."/>
            <person name="Denaro R."/>
            <person name="Genovese M."/>
            <person name="Albar J.P."/>
            <person name="Reva O.N."/>
            <person name="Martinez-Gomariz M."/>
            <person name="Tran H."/>
            <person name="Ferrer M."/>
            <person name="Savchenko A."/>
            <person name="Yakunin A.F."/>
            <person name="Yakimov M.M."/>
            <person name="Golyshina O.V."/>
            <person name="Reinhardt R."/>
            <person name="Golyshin P.N."/>
        </authorList>
    </citation>
    <scope>NUCLEOTIDE SEQUENCE [LARGE SCALE GENOMIC DNA]</scope>
</reference>
<dbReference type="AlphaFoldDB" id="R4YSY4"/>
<keyword evidence="4" id="KW-0804">Transcription</keyword>
<keyword evidence="7" id="KW-1185">Reference proteome</keyword>
<dbReference type="Pfam" id="PF03466">
    <property type="entry name" value="LysR_substrate"/>
    <property type="match status" value="1"/>
</dbReference>
<organism evidence="6 7">
    <name type="scientific">Oleispira antarctica RB-8</name>
    <dbReference type="NCBI Taxonomy" id="698738"/>
    <lineage>
        <taxon>Bacteria</taxon>
        <taxon>Pseudomonadati</taxon>
        <taxon>Pseudomonadota</taxon>
        <taxon>Gammaproteobacteria</taxon>
        <taxon>Oceanospirillales</taxon>
        <taxon>Oceanospirillaceae</taxon>
        <taxon>Oleispira</taxon>
    </lineage>
</organism>
<dbReference type="EMBL" id="FO203512">
    <property type="protein sequence ID" value="CCK75354.1"/>
    <property type="molecule type" value="Genomic_DNA"/>
</dbReference>
<evidence type="ECO:0000256" key="1">
    <source>
        <dbReference type="ARBA" id="ARBA00009437"/>
    </source>
</evidence>
<comment type="similarity">
    <text evidence="1">Belongs to the LysR transcriptional regulatory family.</text>
</comment>
<evidence type="ECO:0000313" key="7">
    <source>
        <dbReference type="Proteomes" id="UP000032749"/>
    </source>
</evidence>
<dbReference type="PANTHER" id="PTHR30537:SF30">
    <property type="entry name" value="TRANSCRIPTIONAL REGULATOR-RELATED"/>
    <property type="match status" value="1"/>
</dbReference>
<dbReference type="PANTHER" id="PTHR30537">
    <property type="entry name" value="HTH-TYPE TRANSCRIPTIONAL REGULATOR"/>
    <property type="match status" value="1"/>
</dbReference>
<keyword evidence="2" id="KW-0805">Transcription regulation</keyword>
<protein>
    <submittedName>
        <fullName evidence="6">Transcriptional regulator, LysR family</fullName>
    </submittedName>
</protein>
<dbReference type="SUPFAM" id="SSF46785">
    <property type="entry name" value="Winged helix' DNA-binding domain"/>
    <property type="match status" value="1"/>
</dbReference>
<dbReference type="HOGENOM" id="CLU_039613_16_2_6"/>
<dbReference type="GO" id="GO:0003700">
    <property type="term" value="F:DNA-binding transcription factor activity"/>
    <property type="evidence" value="ECO:0007669"/>
    <property type="project" value="InterPro"/>
</dbReference>
<dbReference type="FunFam" id="1.10.10.10:FF:000001">
    <property type="entry name" value="LysR family transcriptional regulator"/>
    <property type="match status" value="1"/>
</dbReference>
<evidence type="ECO:0000256" key="3">
    <source>
        <dbReference type="ARBA" id="ARBA00023125"/>
    </source>
</evidence>
<dbReference type="PRINTS" id="PR00039">
    <property type="entry name" value="HTHLYSR"/>
</dbReference>
<evidence type="ECO:0000313" key="6">
    <source>
        <dbReference type="EMBL" id="CCK75354.1"/>
    </source>
</evidence>
<feature type="domain" description="HTH lysR-type" evidence="5">
    <location>
        <begin position="1"/>
        <end position="61"/>
    </location>
</feature>
<evidence type="ECO:0000256" key="2">
    <source>
        <dbReference type="ARBA" id="ARBA00023015"/>
    </source>
</evidence>
<dbReference type="KEGG" id="oai:OLEAN_C11780"/>
<dbReference type="InterPro" id="IPR005119">
    <property type="entry name" value="LysR_subst-bd"/>
</dbReference>
<dbReference type="InterPro" id="IPR058163">
    <property type="entry name" value="LysR-type_TF_proteobact-type"/>
</dbReference>
<gene>
    <name evidence="6" type="ORF">OLEAN_C11780</name>
</gene>
<dbReference type="InterPro" id="IPR036388">
    <property type="entry name" value="WH-like_DNA-bd_sf"/>
</dbReference>
<dbReference type="InterPro" id="IPR036390">
    <property type="entry name" value="WH_DNA-bd_sf"/>
</dbReference>
<dbReference type="Gene3D" id="1.10.10.10">
    <property type="entry name" value="Winged helix-like DNA-binding domain superfamily/Winged helix DNA-binding domain"/>
    <property type="match status" value="1"/>
</dbReference>
<dbReference type="Gene3D" id="3.40.190.290">
    <property type="match status" value="1"/>
</dbReference>
<dbReference type="InterPro" id="IPR000847">
    <property type="entry name" value="LysR_HTH_N"/>
</dbReference>
<evidence type="ECO:0000256" key="4">
    <source>
        <dbReference type="ARBA" id="ARBA00023163"/>
    </source>
</evidence>
<dbReference type="PROSITE" id="PS50931">
    <property type="entry name" value="HTH_LYSR"/>
    <property type="match status" value="1"/>
</dbReference>
<dbReference type="STRING" id="698738.OLEAN_C11780"/>